<dbReference type="AlphaFoldDB" id="T0PLQ6"/>
<keyword evidence="1" id="KW-1133">Transmembrane helix</keyword>
<dbReference type="OrthoDB" id="69426at2759"/>
<keyword evidence="3" id="KW-1185">Reference proteome</keyword>
<dbReference type="InterPro" id="IPR029058">
    <property type="entry name" value="AB_hydrolase_fold"/>
</dbReference>
<dbReference type="OMA" id="IANPRCR"/>
<protein>
    <submittedName>
        <fullName evidence="2">Uncharacterized protein</fullName>
    </submittedName>
</protein>
<proteinExistence type="predicted"/>
<feature type="transmembrane region" description="Helical" evidence="1">
    <location>
        <begin position="21"/>
        <end position="46"/>
    </location>
</feature>
<keyword evidence="1" id="KW-0472">Membrane</keyword>
<evidence type="ECO:0000256" key="1">
    <source>
        <dbReference type="SAM" id="Phobius"/>
    </source>
</evidence>
<gene>
    <name evidence="2" type="ORF">SDRG_15808</name>
</gene>
<dbReference type="PANTHER" id="PTHR22538">
    <property type="entry name" value="CILIA- AND FLAGELLA-ASSOCIATED PROTEIN 74"/>
    <property type="match status" value="1"/>
</dbReference>
<evidence type="ECO:0000313" key="2">
    <source>
        <dbReference type="EMBL" id="EQC26319.1"/>
    </source>
</evidence>
<dbReference type="SUPFAM" id="SSF53474">
    <property type="entry name" value="alpha/beta-Hydrolases"/>
    <property type="match status" value="1"/>
</dbReference>
<dbReference type="VEuPathDB" id="FungiDB:SDRG_15808"/>
<dbReference type="GeneID" id="19956535"/>
<dbReference type="PANTHER" id="PTHR22538:SF1">
    <property type="entry name" value="VWFD DOMAIN-CONTAINING PROTEIN"/>
    <property type="match status" value="1"/>
</dbReference>
<dbReference type="InParanoid" id="T0PLQ6"/>
<organism evidence="2 3">
    <name type="scientific">Saprolegnia diclina (strain VS20)</name>
    <dbReference type="NCBI Taxonomy" id="1156394"/>
    <lineage>
        <taxon>Eukaryota</taxon>
        <taxon>Sar</taxon>
        <taxon>Stramenopiles</taxon>
        <taxon>Oomycota</taxon>
        <taxon>Saprolegniomycetes</taxon>
        <taxon>Saprolegniales</taxon>
        <taxon>Saprolegniaceae</taxon>
        <taxon>Saprolegnia</taxon>
    </lineage>
</organism>
<dbReference type="Gene3D" id="3.40.50.1820">
    <property type="entry name" value="alpha/beta hydrolase"/>
    <property type="match status" value="1"/>
</dbReference>
<evidence type="ECO:0000313" key="3">
    <source>
        <dbReference type="Proteomes" id="UP000030762"/>
    </source>
</evidence>
<keyword evidence="1" id="KW-0812">Transmembrane</keyword>
<accession>T0PLQ6</accession>
<dbReference type="RefSeq" id="XP_008620212.1">
    <property type="nucleotide sequence ID" value="XM_008621990.1"/>
</dbReference>
<dbReference type="Proteomes" id="UP000030762">
    <property type="component" value="Unassembled WGS sequence"/>
</dbReference>
<name>T0PLQ6_SAPDV</name>
<reference evidence="2 3" key="1">
    <citation type="submission" date="2012-04" db="EMBL/GenBank/DDBJ databases">
        <title>The Genome Sequence of Saprolegnia declina VS20.</title>
        <authorList>
            <consortium name="The Broad Institute Genome Sequencing Platform"/>
            <person name="Russ C."/>
            <person name="Nusbaum C."/>
            <person name="Tyler B."/>
            <person name="van West P."/>
            <person name="Dieguez-Uribeondo J."/>
            <person name="de Bruijn I."/>
            <person name="Tripathy S."/>
            <person name="Jiang R."/>
            <person name="Young S.K."/>
            <person name="Zeng Q."/>
            <person name="Gargeya S."/>
            <person name="Fitzgerald M."/>
            <person name="Haas B."/>
            <person name="Abouelleil A."/>
            <person name="Alvarado L."/>
            <person name="Arachchi H.M."/>
            <person name="Berlin A."/>
            <person name="Chapman S.B."/>
            <person name="Goldberg J."/>
            <person name="Griggs A."/>
            <person name="Gujja S."/>
            <person name="Hansen M."/>
            <person name="Howarth C."/>
            <person name="Imamovic A."/>
            <person name="Larimer J."/>
            <person name="McCowen C."/>
            <person name="Montmayeur A."/>
            <person name="Murphy C."/>
            <person name="Neiman D."/>
            <person name="Pearson M."/>
            <person name="Priest M."/>
            <person name="Roberts A."/>
            <person name="Saif S."/>
            <person name="Shea T."/>
            <person name="Sisk P."/>
            <person name="Sykes S."/>
            <person name="Wortman J."/>
            <person name="Nusbaum C."/>
            <person name="Birren B."/>
        </authorList>
    </citation>
    <scope>NUCLEOTIDE SEQUENCE [LARGE SCALE GENOMIC DNA]</scope>
    <source>
        <strain evidence="2 3">VS20</strain>
    </source>
</reference>
<dbReference type="EMBL" id="JH767234">
    <property type="protein sequence ID" value="EQC26319.1"/>
    <property type="molecule type" value="Genomic_DNA"/>
</dbReference>
<sequence length="514" mass="53702">MNTTLDDLGVAKRPARRPHRVVHLLLCAGLLAAGIAGVVLLVLYLAEPATATSSDGPLMRYLESAGPFSGQLYYFLPVGFNGSVAANASGSLFATGHGNFDYDINMTQGATVQRYTMVSGALYVSVVEGASQVSVTCGSASTLPSMASVVAAIQTATQSNDVSACDAGYIAYATTFLGAPMTICQSIELGITKAISPTLVVALARNTSMTPPVSPRQSLACPSLSEALVTNTTRSPCACRSGRRPCLFFHGAGVANESSSLLASYAAYWGNDLVDAAPCCSSLQFARFDTTTVPWTSSVLQQKFCASMLSVANTTGSVGRLIVVTHSMGGLVLGLALANGVCSFSAETKWVALHTPMGGSPVLNMLLKSCAIPSLSSVLGLLGRCPIAPTFAYMYEAGSWEATALGLNSYYTRAQGSYKRYADAVLCGQSPVGLWTSASGIMTAINALAAPSTPHDGLVAFASCTRGLDPTAFSASYKSRFYAAEINHLDGSFRHGDGMWGTARQPLHWFSCLY</sequence>